<organism evidence="2 4">
    <name type="scientific">Pseudomonas grimontii</name>
    <dbReference type="NCBI Taxonomy" id="129847"/>
    <lineage>
        <taxon>Bacteria</taxon>
        <taxon>Pseudomonadati</taxon>
        <taxon>Pseudomonadota</taxon>
        <taxon>Gammaproteobacteria</taxon>
        <taxon>Pseudomonadales</taxon>
        <taxon>Pseudomonadaceae</taxon>
        <taxon>Pseudomonas</taxon>
    </lineage>
</organism>
<dbReference type="EMBL" id="FNKM01000002">
    <property type="protein sequence ID" value="SDQ67657.1"/>
    <property type="molecule type" value="Genomic_DNA"/>
</dbReference>
<evidence type="ECO:0000313" key="3">
    <source>
        <dbReference type="Proteomes" id="UP000198740"/>
    </source>
</evidence>
<gene>
    <name evidence="2" type="ORF">FIV39_04665</name>
    <name evidence="1" type="ORF">SAMN04490186_1471</name>
</gene>
<accession>A0A1H1CTN5</accession>
<dbReference type="AlphaFoldDB" id="A0A1H1CTN5"/>
<dbReference type="OrthoDB" id="5295941at2"/>
<dbReference type="Proteomes" id="UP000317267">
    <property type="component" value="Unassembled WGS sequence"/>
</dbReference>
<evidence type="ECO:0000313" key="4">
    <source>
        <dbReference type="Proteomes" id="UP000317267"/>
    </source>
</evidence>
<name>A0A1H1CTN5_9PSED</name>
<evidence type="ECO:0000313" key="2">
    <source>
        <dbReference type="EMBL" id="TWR68968.1"/>
    </source>
</evidence>
<reference evidence="1 3" key="1">
    <citation type="submission" date="2016-10" db="EMBL/GenBank/DDBJ databases">
        <authorList>
            <person name="Varghese N."/>
            <person name="Submissions S."/>
        </authorList>
    </citation>
    <scope>NUCLEOTIDE SEQUENCE [LARGE SCALE GENOMIC DNA]</scope>
    <source>
        <strain evidence="1 3">BS2976</strain>
    </source>
</reference>
<dbReference type="EMBL" id="VFES01000002">
    <property type="protein sequence ID" value="TWR68968.1"/>
    <property type="molecule type" value="Genomic_DNA"/>
</dbReference>
<reference evidence="2 4" key="2">
    <citation type="submission" date="2019-06" db="EMBL/GenBank/DDBJ databases">
        <title>Pseudomonas bimorpha sp. nov. isolated from bovine raw milk and skim milk concentrate.</title>
        <authorList>
            <person name="Hofmann K."/>
            <person name="Huptas C."/>
            <person name="Doll E."/>
            <person name="Scherer S."/>
            <person name="Wenning M."/>
        </authorList>
    </citation>
    <scope>NUCLEOTIDE SEQUENCE [LARGE SCALE GENOMIC DNA]</scope>
    <source>
        <strain evidence="2 4">DSM 17515</strain>
    </source>
</reference>
<dbReference type="RefSeq" id="WP_090401067.1">
    <property type="nucleotide sequence ID" value="NZ_FNKM01000002.1"/>
</dbReference>
<protein>
    <submittedName>
        <fullName evidence="2">Uncharacterized protein</fullName>
    </submittedName>
</protein>
<keyword evidence="3" id="KW-1185">Reference proteome</keyword>
<evidence type="ECO:0000313" key="1">
    <source>
        <dbReference type="EMBL" id="SDQ67657.1"/>
    </source>
</evidence>
<comment type="caution">
    <text evidence="2">The sequence shown here is derived from an EMBL/GenBank/DDBJ whole genome shotgun (WGS) entry which is preliminary data.</text>
</comment>
<sequence length="59" mass="6627">MVDLINEKFSVQTALSRPEKIEAELPTGHGVNRAIHAHKKTPNQSGFFITWNQALRAIN</sequence>
<proteinExistence type="predicted"/>
<dbReference type="Proteomes" id="UP000198740">
    <property type="component" value="Unassembled WGS sequence"/>
</dbReference>